<accession>A0A6N1NRF5</accession>
<evidence type="ECO:0000313" key="1">
    <source>
        <dbReference type="EMBL" id="QKU34436.1"/>
    </source>
</evidence>
<sequence length="34" mass="3831">MHSIIINFGVDMHYFLLCHVSEGAGLSLREQGKK</sequence>
<proteinExistence type="predicted"/>
<organism evidence="1">
    <name type="scientific">Tupanvirus deep ocean</name>
    <dbReference type="NCBI Taxonomy" id="2126984"/>
    <lineage>
        <taxon>Viruses</taxon>
        <taxon>Varidnaviria</taxon>
        <taxon>Bamfordvirae</taxon>
        <taxon>Nucleocytoviricota</taxon>
        <taxon>Megaviricetes</taxon>
        <taxon>Imitervirales</taxon>
        <taxon>Mimiviridae</taxon>
        <taxon>Megamimivirinae</taxon>
        <taxon>Tupanvirus</taxon>
        <taxon>Tupanvirus altamarinense</taxon>
    </lineage>
</organism>
<dbReference type="RefSeq" id="YP_010781067.1">
    <property type="nucleotide sequence ID" value="NC_075038.1"/>
</dbReference>
<dbReference type="EMBL" id="MF405918">
    <property type="protein sequence ID" value="QKU34436.1"/>
    <property type="molecule type" value="Genomic_DNA"/>
</dbReference>
<reference evidence="1" key="2">
    <citation type="journal article" date="2018" name="Nat. Commun.">
        <title>Tailed giant Tupanvirus possesses the most complete translational apparatus of the known virosphere.</title>
        <authorList>
            <person name="Abrahao J."/>
            <person name="Silva L."/>
            <person name="Silva L.S."/>
            <person name="Khalil J.Y.B."/>
            <person name="Rodrigues R."/>
            <person name="Arantes T."/>
            <person name="Assis F."/>
            <person name="Boratto P."/>
            <person name="Andrade M."/>
            <person name="Kroon E.G."/>
            <person name="Ribeiro B."/>
            <person name="Bergier I."/>
            <person name="Seligmann H."/>
            <person name="Ghigo E."/>
            <person name="Colson P."/>
            <person name="Levasseur A."/>
            <person name="Kroemer G."/>
            <person name="Raoult D."/>
            <person name="La Scola B."/>
        </authorList>
    </citation>
    <scope>NUCLEOTIDE SEQUENCE [LARGE SCALE GENOMIC DNA]</scope>
    <source>
        <strain evidence="1">Deep ocean</strain>
    </source>
</reference>
<reference evidence="1" key="1">
    <citation type="submission" date="2017-06" db="EMBL/GenBank/DDBJ databases">
        <authorList>
            <person name="Assis F.L."/>
            <person name="Abrahao J.S."/>
            <person name="Silva L."/>
            <person name="Khalil J.B."/>
            <person name="Rodrigues R."/>
            <person name="Silva L.S."/>
            <person name="Boratto P."/>
            <person name="Andrade M."/>
            <person name="Kroon E.G."/>
            <person name="Ribeiro B."/>
            <person name="Bergier I."/>
            <person name="Seligmann H."/>
            <person name="Ghigo E."/>
            <person name="Colson P."/>
            <person name="Levasseur A."/>
            <person name="Raoult D."/>
            <person name="Scola B.L."/>
        </authorList>
    </citation>
    <scope>NUCLEOTIDE SEQUENCE</scope>
    <source>
        <strain evidence="1">Deep ocean</strain>
    </source>
</reference>
<dbReference type="KEGG" id="vg:80517758"/>
<name>A0A6N1NRF5_9VIRU</name>
<protein>
    <submittedName>
        <fullName evidence="1">Putative ORFan</fullName>
    </submittedName>
</protein>
<dbReference type="GeneID" id="80517758"/>